<dbReference type="PROSITE" id="PS51186">
    <property type="entry name" value="GNAT"/>
    <property type="match status" value="1"/>
</dbReference>
<name>A0ABV7L558_9PROT</name>
<comment type="caution">
    <text evidence="5">The sequence shown here is derived from an EMBL/GenBank/DDBJ whole genome shotgun (WGS) entry which is preliminary data.</text>
</comment>
<evidence type="ECO:0000313" key="6">
    <source>
        <dbReference type="Proteomes" id="UP001595528"/>
    </source>
</evidence>
<accession>A0ABV7L558</accession>
<dbReference type="GO" id="GO:0016746">
    <property type="term" value="F:acyltransferase activity"/>
    <property type="evidence" value="ECO:0007669"/>
    <property type="project" value="UniProtKB-KW"/>
</dbReference>
<keyword evidence="1 5" id="KW-0808">Transferase</keyword>
<feature type="region of interest" description="Disordered" evidence="3">
    <location>
        <begin position="139"/>
        <end position="160"/>
    </location>
</feature>
<keyword evidence="2 5" id="KW-0012">Acyltransferase</keyword>
<dbReference type="SUPFAM" id="SSF55729">
    <property type="entry name" value="Acyl-CoA N-acyltransferases (Nat)"/>
    <property type="match status" value="1"/>
</dbReference>
<evidence type="ECO:0000259" key="4">
    <source>
        <dbReference type="PROSITE" id="PS51186"/>
    </source>
</evidence>
<evidence type="ECO:0000256" key="1">
    <source>
        <dbReference type="ARBA" id="ARBA00022679"/>
    </source>
</evidence>
<proteinExistence type="predicted"/>
<keyword evidence="6" id="KW-1185">Reference proteome</keyword>
<feature type="domain" description="N-acetyltransferase" evidence="4">
    <location>
        <begin position="3"/>
        <end position="153"/>
    </location>
</feature>
<dbReference type="Proteomes" id="UP001595528">
    <property type="component" value="Unassembled WGS sequence"/>
</dbReference>
<dbReference type="EMBL" id="JBHRTR010000034">
    <property type="protein sequence ID" value="MFC3229810.1"/>
    <property type="molecule type" value="Genomic_DNA"/>
</dbReference>
<protein>
    <submittedName>
        <fullName evidence="5">GNAT family N-acetyltransferase</fullName>
        <ecNumber evidence="5">2.3.-.-</ecNumber>
    </submittedName>
</protein>
<dbReference type="Gene3D" id="3.40.630.30">
    <property type="match status" value="1"/>
</dbReference>
<evidence type="ECO:0000256" key="2">
    <source>
        <dbReference type="ARBA" id="ARBA00023315"/>
    </source>
</evidence>
<gene>
    <name evidence="5" type="ORF">ACFOGJ_21350</name>
</gene>
<dbReference type="RefSeq" id="WP_379904363.1">
    <property type="nucleotide sequence ID" value="NZ_JBHRTR010000034.1"/>
</dbReference>
<dbReference type="InterPro" id="IPR050832">
    <property type="entry name" value="Bact_Acetyltransf"/>
</dbReference>
<reference evidence="6" key="1">
    <citation type="journal article" date="2019" name="Int. J. Syst. Evol. Microbiol.">
        <title>The Global Catalogue of Microorganisms (GCM) 10K type strain sequencing project: providing services to taxonomists for standard genome sequencing and annotation.</title>
        <authorList>
            <consortium name="The Broad Institute Genomics Platform"/>
            <consortium name="The Broad Institute Genome Sequencing Center for Infectious Disease"/>
            <person name="Wu L."/>
            <person name="Ma J."/>
        </authorList>
    </citation>
    <scope>NUCLEOTIDE SEQUENCE [LARGE SCALE GENOMIC DNA]</scope>
    <source>
        <strain evidence="6">KCTC 42964</strain>
    </source>
</reference>
<dbReference type="PANTHER" id="PTHR43877:SF2">
    <property type="entry name" value="AMINOALKYLPHOSPHONATE N-ACETYLTRANSFERASE-RELATED"/>
    <property type="match status" value="1"/>
</dbReference>
<dbReference type="EC" id="2.3.-.-" evidence="5"/>
<dbReference type="InterPro" id="IPR016181">
    <property type="entry name" value="Acyl_CoA_acyltransferase"/>
</dbReference>
<evidence type="ECO:0000313" key="5">
    <source>
        <dbReference type="EMBL" id="MFC3229810.1"/>
    </source>
</evidence>
<dbReference type="InterPro" id="IPR000182">
    <property type="entry name" value="GNAT_dom"/>
</dbReference>
<dbReference type="Pfam" id="PF00583">
    <property type="entry name" value="Acetyltransf_1"/>
    <property type="match status" value="1"/>
</dbReference>
<evidence type="ECO:0000256" key="3">
    <source>
        <dbReference type="SAM" id="MobiDB-lite"/>
    </source>
</evidence>
<dbReference type="CDD" id="cd04301">
    <property type="entry name" value="NAT_SF"/>
    <property type="match status" value="1"/>
</dbReference>
<sequence length="160" mass="17030">MVVHFRIAGAGDIAAVRAITKRAYAAWLPVLGYPPEPVTADHQAWIADGKVLLACDGETAVGLVEVEPGEVRDLVYNLAVDPGHAGKGIGRTLLAEAERRAAAAGKAAVWLYTNALMERNIALYASLGYRETGRRPNPARPGFTIVEMEKPVPAPPPGPR</sequence>
<dbReference type="PANTHER" id="PTHR43877">
    <property type="entry name" value="AMINOALKYLPHOSPHONATE N-ACETYLTRANSFERASE-RELATED-RELATED"/>
    <property type="match status" value="1"/>
</dbReference>
<organism evidence="5 6">
    <name type="scientific">Marinibaculum pumilum</name>
    <dbReference type="NCBI Taxonomy" id="1766165"/>
    <lineage>
        <taxon>Bacteria</taxon>
        <taxon>Pseudomonadati</taxon>
        <taxon>Pseudomonadota</taxon>
        <taxon>Alphaproteobacteria</taxon>
        <taxon>Rhodospirillales</taxon>
        <taxon>Rhodospirillaceae</taxon>
        <taxon>Marinibaculum</taxon>
    </lineage>
</organism>